<evidence type="ECO:0000313" key="11">
    <source>
        <dbReference type="EMBL" id="KIY65894.1"/>
    </source>
</evidence>
<evidence type="ECO:0000256" key="3">
    <source>
        <dbReference type="ARBA" id="ARBA00022664"/>
    </source>
</evidence>
<dbReference type="SMART" id="SM00320">
    <property type="entry name" value="WD40"/>
    <property type="match status" value="7"/>
</dbReference>
<dbReference type="AlphaFoldDB" id="A0A0D7B6S2"/>
<evidence type="ECO:0000313" key="12">
    <source>
        <dbReference type="Proteomes" id="UP000054007"/>
    </source>
</evidence>
<evidence type="ECO:0000256" key="10">
    <source>
        <dbReference type="SAM" id="MobiDB-lite"/>
    </source>
</evidence>
<dbReference type="InterPro" id="IPR001680">
    <property type="entry name" value="WD40_rpt"/>
</dbReference>
<dbReference type="Proteomes" id="UP000054007">
    <property type="component" value="Unassembled WGS sequence"/>
</dbReference>
<dbReference type="Gene3D" id="2.130.10.10">
    <property type="entry name" value="YVTN repeat-like/Quinoprotein amine dehydrogenase"/>
    <property type="match status" value="1"/>
</dbReference>
<evidence type="ECO:0000256" key="5">
    <source>
        <dbReference type="ARBA" id="ARBA00022737"/>
    </source>
</evidence>
<feature type="repeat" description="WD" evidence="9">
    <location>
        <begin position="289"/>
        <end position="323"/>
    </location>
</feature>
<dbReference type="InterPro" id="IPR019775">
    <property type="entry name" value="WD40_repeat_CS"/>
</dbReference>
<keyword evidence="7" id="KW-0539">Nucleus</keyword>
<keyword evidence="6" id="KW-0508">mRNA splicing</keyword>
<dbReference type="PROSITE" id="PS50082">
    <property type="entry name" value="WD_REPEATS_2"/>
    <property type="match status" value="5"/>
</dbReference>
<keyword evidence="3" id="KW-0507">mRNA processing</keyword>
<keyword evidence="4" id="KW-0747">Spliceosome</keyword>
<comment type="subcellular location">
    <subcellularLocation>
        <location evidence="1">Nucleus</location>
    </subcellularLocation>
</comment>
<feature type="region of interest" description="Disordered" evidence="10">
    <location>
        <begin position="153"/>
        <end position="177"/>
    </location>
</feature>
<dbReference type="PANTHER" id="PTHR43979">
    <property type="entry name" value="PRE-MRNA-PROCESSING FACTOR 17"/>
    <property type="match status" value="1"/>
</dbReference>
<dbReference type="PROSITE" id="PS50294">
    <property type="entry name" value="WD_REPEATS_REGION"/>
    <property type="match status" value="4"/>
</dbReference>
<dbReference type="GO" id="GO:0000398">
    <property type="term" value="P:mRNA splicing, via spliceosome"/>
    <property type="evidence" value="ECO:0007669"/>
    <property type="project" value="InterPro"/>
</dbReference>
<protein>
    <recommendedName>
        <fullName evidence="8">Pre-mRNA-processing factor 17</fullName>
    </recommendedName>
</protein>
<proteinExistence type="predicted"/>
<evidence type="ECO:0000256" key="8">
    <source>
        <dbReference type="ARBA" id="ARBA00068146"/>
    </source>
</evidence>
<dbReference type="STRING" id="1314674.A0A0D7B6S2"/>
<dbReference type="FunFam" id="2.130.10.10:FF:000034">
    <property type="entry name" value="Pre-mRNA-processing factor 17, putative"/>
    <property type="match status" value="1"/>
</dbReference>
<dbReference type="OrthoDB" id="10257301at2759"/>
<dbReference type="GO" id="GO:0071013">
    <property type="term" value="C:catalytic step 2 spliceosome"/>
    <property type="evidence" value="ECO:0007669"/>
    <property type="project" value="InterPro"/>
</dbReference>
<evidence type="ECO:0000256" key="4">
    <source>
        <dbReference type="ARBA" id="ARBA00022728"/>
    </source>
</evidence>
<accession>A0A0D7B6S2</accession>
<evidence type="ECO:0000256" key="9">
    <source>
        <dbReference type="PROSITE-ProRule" id="PRU00221"/>
    </source>
</evidence>
<feature type="compositionally biased region" description="Acidic residues" evidence="10">
    <location>
        <begin position="211"/>
        <end position="222"/>
    </location>
</feature>
<dbReference type="InterPro" id="IPR036322">
    <property type="entry name" value="WD40_repeat_dom_sf"/>
</dbReference>
<feature type="repeat" description="WD" evidence="9">
    <location>
        <begin position="550"/>
        <end position="583"/>
    </location>
</feature>
<dbReference type="PRINTS" id="PR00320">
    <property type="entry name" value="GPROTEINBRPT"/>
</dbReference>
<feature type="region of interest" description="Disordered" evidence="10">
    <location>
        <begin position="203"/>
        <end position="245"/>
    </location>
</feature>
<keyword evidence="5" id="KW-0677">Repeat</keyword>
<feature type="repeat" description="WD" evidence="9">
    <location>
        <begin position="419"/>
        <end position="453"/>
    </location>
</feature>
<dbReference type="EMBL" id="KN880573">
    <property type="protein sequence ID" value="KIY65894.1"/>
    <property type="molecule type" value="Genomic_DNA"/>
</dbReference>
<dbReference type="PROSITE" id="PS00678">
    <property type="entry name" value="WD_REPEATS_1"/>
    <property type="match status" value="1"/>
</dbReference>
<evidence type="ECO:0000256" key="6">
    <source>
        <dbReference type="ARBA" id="ARBA00023187"/>
    </source>
</evidence>
<dbReference type="InterPro" id="IPR015943">
    <property type="entry name" value="WD40/YVTN_repeat-like_dom_sf"/>
</dbReference>
<name>A0A0D7B6S2_9AGAR</name>
<dbReference type="PANTHER" id="PTHR43979:SF1">
    <property type="entry name" value="PRE-MRNA-PROCESSING FACTOR 17"/>
    <property type="match status" value="1"/>
</dbReference>
<feature type="repeat" description="WD" evidence="9">
    <location>
        <begin position="518"/>
        <end position="549"/>
    </location>
</feature>
<dbReference type="GO" id="GO:0003729">
    <property type="term" value="F:mRNA binding"/>
    <property type="evidence" value="ECO:0007669"/>
    <property type="project" value="TreeGrafter"/>
</dbReference>
<dbReference type="CDD" id="cd00200">
    <property type="entry name" value="WD40"/>
    <property type="match status" value="1"/>
</dbReference>
<evidence type="ECO:0000256" key="1">
    <source>
        <dbReference type="ARBA" id="ARBA00004123"/>
    </source>
</evidence>
<dbReference type="Pfam" id="PF00400">
    <property type="entry name" value="WD40"/>
    <property type="match status" value="5"/>
</dbReference>
<organism evidence="11 12">
    <name type="scientific">Cylindrobasidium torrendii FP15055 ss-10</name>
    <dbReference type="NCBI Taxonomy" id="1314674"/>
    <lineage>
        <taxon>Eukaryota</taxon>
        <taxon>Fungi</taxon>
        <taxon>Dikarya</taxon>
        <taxon>Basidiomycota</taxon>
        <taxon>Agaricomycotina</taxon>
        <taxon>Agaricomycetes</taxon>
        <taxon>Agaricomycetidae</taxon>
        <taxon>Agaricales</taxon>
        <taxon>Marasmiineae</taxon>
        <taxon>Physalacriaceae</taxon>
        <taxon>Cylindrobasidium</taxon>
    </lineage>
</organism>
<evidence type="ECO:0000256" key="2">
    <source>
        <dbReference type="ARBA" id="ARBA00022574"/>
    </source>
</evidence>
<reference evidence="11 12" key="1">
    <citation type="journal article" date="2015" name="Fungal Genet. Biol.">
        <title>Evolution of novel wood decay mechanisms in Agaricales revealed by the genome sequences of Fistulina hepatica and Cylindrobasidium torrendii.</title>
        <authorList>
            <person name="Floudas D."/>
            <person name="Held B.W."/>
            <person name="Riley R."/>
            <person name="Nagy L.G."/>
            <person name="Koehler G."/>
            <person name="Ransdell A.S."/>
            <person name="Younus H."/>
            <person name="Chow J."/>
            <person name="Chiniquy J."/>
            <person name="Lipzen A."/>
            <person name="Tritt A."/>
            <person name="Sun H."/>
            <person name="Haridas S."/>
            <person name="LaButti K."/>
            <person name="Ohm R.A."/>
            <person name="Kues U."/>
            <person name="Blanchette R.A."/>
            <person name="Grigoriev I.V."/>
            <person name="Minto R.E."/>
            <person name="Hibbett D.S."/>
        </authorList>
    </citation>
    <scope>NUCLEOTIDE SEQUENCE [LARGE SCALE GENOMIC DNA]</scope>
    <source>
        <strain evidence="11 12">FP15055 ss-10</strain>
    </source>
</reference>
<keyword evidence="12" id="KW-1185">Reference proteome</keyword>
<dbReference type="InterPro" id="IPR032847">
    <property type="entry name" value="PRPF17"/>
</dbReference>
<gene>
    <name evidence="11" type="ORF">CYLTODRAFT_399686</name>
</gene>
<sequence>MSLVQDYSSDEEIDVSNDLFGLSSLPAAKKQRTEEQSSSAMVISKAAPAVLSEDPLHQTSLIARPTDTQMNVNIPYSDMMLPIQGPNNPFGDKNRFINQNALAGHVEEQSMSDHAFRSQHLTHSILGYSANPSVDSSGPAFLGSVEKAQEHGFQTLDSMRASRSQKKELKRKRKARGELEVVEGDGAYVGPWAQWDGEEPESTFLAGVGGAEDEEEDEESEEEKPMVNRKNRKPKPGADGQETSIFHGKSMTDYQGRTYMSPPVADAPQILQEAGSQECFIPKVCIHTYTGHTQGVSVIRLFPQSGHLMLSGSMDTKIKLWDVYNDGRCLRTFHGHVKHVKDVTFSNDGRRFLSCSYDRTMKLWDTETGQCIQRFGNGKIPYVVKFHPDEDKQNIFLAGMSDKKIIQYDMNSGEITQEYDQHLGPVNSITFVDENRRFVTTSDDKTIRAWDFDIPVVIKYIAEPHMHSMPAVTLHPSLKYFAAQSLDNQILIYSTDNFRQNRKKRFAGHSVAGYACQVGFSPDGKWISSGDGEGNVVFWDWKTGRIKSRLHAHSKVVIAHEWLPHETSKVMTASWDGSIKLWD</sequence>
<evidence type="ECO:0000256" key="7">
    <source>
        <dbReference type="ARBA" id="ARBA00023242"/>
    </source>
</evidence>
<feature type="repeat" description="WD" evidence="9">
    <location>
        <begin position="333"/>
        <end position="374"/>
    </location>
</feature>
<dbReference type="InterPro" id="IPR020472">
    <property type="entry name" value="WD40_PAC1"/>
</dbReference>
<keyword evidence="2 9" id="KW-0853">WD repeat</keyword>
<dbReference type="SUPFAM" id="SSF50978">
    <property type="entry name" value="WD40 repeat-like"/>
    <property type="match status" value="1"/>
</dbReference>